<keyword evidence="2" id="KW-1185">Reference proteome</keyword>
<accession>A0A8X7BM88</accession>
<sequence length="104" mass="12041">MIQNVKTKRPLLRNGFLLHHDNARPHIARCVLDVSQQNNVEILPRLPYSPDKTLCDFWLFPQLKKPIRGKRSVSNKVCVKAAEAILIKLSQNGLKHVFKKWTEC</sequence>
<comment type="caution">
    <text evidence="1">The sequence shown here is derived from an EMBL/GenBank/DDBJ whole genome shotgun (WGS) entry which is preliminary data.</text>
</comment>
<proteinExistence type="predicted"/>
<dbReference type="PANTHER" id="PTHR46060">
    <property type="entry name" value="MARINER MOS1 TRANSPOSASE-LIKE PROTEIN"/>
    <property type="match status" value="1"/>
</dbReference>
<name>A0A8X7BM88_TRICX</name>
<dbReference type="InterPro" id="IPR052709">
    <property type="entry name" value="Transposase-MT_Hybrid"/>
</dbReference>
<dbReference type="Gene3D" id="3.30.420.10">
    <property type="entry name" value="Ribonuclease H-like superfamily/Ribonuclease H"/>
    <property type="match status" value="1"/>
</dbReference>
<gene>
    <name evidence="1" type="primary">NCL1_13436</name>
    <name evidence="1" type="ORF">TNCV_196401</name>
</gene>
<organism evidence="1 2">
    <name type="scientific">Trichonephila clavipes</name>
    <name type="common">Golden silk orbweaver</name>
    <name type="synonym">Nephila clavipes</name>
    <dbReference type="NCBI Taxonomy" id="2585209"/>
    <lineage>
        <taxon>Eukaryota</taxon>
        <taxon>Metazoa</taxon>
        <taxon>Ecdysozoa</taxon>
        <taxon>Arthropoda</taxon>
        <taxon>Chelicerata</taxon>
        <taxon>Arachnida</taxon>
        <taxon>Araneae</taxon>
        <taxon>Araneomorphae</taxon>
        <taxon>Entelegynae</taxon>
        <taxon>Araneoidea</taxon>
        <taxon>Nephilidae</taxon>
        <taxon>Trichonephila</taxon>
    </lineage>
</organism>
<dbReference type="Proteomes" id="UP000887159">
    <property type="component" value="Unassembled WGS sequence"/>
</dbReference>
<dbReference type="GO" id="GO:0003676">
    <property type="term" value="F:nucleic acid binding"/>
    <property type="evidence" value="ECO:0007669"/>
    <property type="project" value="InterPro"/>
</dbReference>
<protein>
    <submittedName>
        <fullName evidence="1">Histone-lysine N-methyltransferase SETMAR</fullName>
    </submittedName>
</protein>
<dbReference type="AlphaFoldDB" id="A0A8X7BM88"/>
<evidence type="ECO:0000313" key="2">
    <source>
        <dbReference type="Proteomes" id="UP000887159"/>
    </source>
</evidence>
<reference evidence="1" key="1">
    <citation type="submission" date="2020-08" db="EMBL/GenBank/DDBJ databases">
        <title>Multicomponent nature underlies the extraordinary mechanical properties of spider dragline silk.</title>
        <authorList>
            <person name="Kono N."/>
            <person name="Nakamura H."/>
            <person name="Mori M."/>
            <person name="Yoshida Y."/>
            <person name="Ohtoshi R."/>
            <person name="Malay A.D."/>
            <person name="Moran D.A.P."/>
            <person name="Tomita M."/>
            <person name="Numata K."/>
            <person name="Arakawa K."/>
        </authorList>
    </citation>
    <scope>NUCLEOTIDE SEQUENCE</scope>
</reference>
<dbReference type="InterPro" id="IPR036397">
    <property type="entry name" value="RNaseH_sf"/>
</dbReference>
<dbReference type="PANTHER" id="PTHR46060:SF1">
    <property type="entry name" value="MARINER MOS1 TRANSPOSASE-LIKE PROTEIN"/>
    <property type="match status" value="1"/>
</dbReference>
<evidence type="ECO:0000313" key="1">
    <source>
        <dbReference type="EMBL" id="GFY35537.1"/>
    </source>
</evidence>
<dbReference type="EMBL" id="BMAU01021432">
    <property type="protein sequence ID" value="GFY35537.1"/>
    <property type="molecule type" value="Genomic_DNA"/>
</dbReference>